<name>A0A077ZKT2_TRITR</name>
<protein>
    <submittedName>
        <fullName evidence="2">Uncharacterized protein</fullName>
    </submittedName>
</protein>
<dbReference type="Proteomes" id="UP000030665">
    <property type="component" value="Unassembled WGS sequence"/>
</dbReference>
<dbReference type="AlphaFoldDB" id="A0A077ZKT2"/>
<evidence type="ECO:0000313" key="2">
    <source>
        <dbReference type="EMBL" id="CDW60313.1"/>
    </source>
</evidence>
<organism evidence="2 3">
    <name type="scientific">Trichuris trichiura</name>
    <name type="common">Whipworm</name>
    <name type="synonym">Trichocephalus trichiurus</name>
    <dbReference type="NCBI Taxonomy" id="36087"/>
    <lineage>
        <taxon>Eukaryota</taxon>
        <taxon>Metazoa</taxon>
        <taxon>Ecdysozoa</taxon>
        <taxon>Nematoda</taxon>
        <taxon>Enoplea</taxon>
        <taxon>Dorylaimia</taxon>
        <taxon>Trichinellida</taxon>
        <taxon>Trichuridae</taxon>
        <taxon>Trichuris</taxon>
    </lineage>
</organism>
<evidence type="ECO:0000256" key="1">
    <source>
        <dbReference type="SAM" id="Phobius"/>
    </source>
</evidence>
<dbReference type="EMBL" id="HG807012">
    <property type="protein sequence ID" value="CDW60313.1"/>
    <property type="molecule type" value="Genomic_DNA"/>
</dbReference>
<evidence type="ECO:0000313" key="3">
    <source>
        <dbReference type="Proteomes" id="UP000030665"/>
    </source>
</evidence>
<sequence>MAWLHMRKAYSLPYMCSRDVGVIVRAPSLPVSSSAASYDKGQLPRRRPAPYVPTFSDKCLHMSLRVRDSFRALKRYSLLWSIAGMAVLFFGSYTLYARWKYPDQPINLYQWRTLEKDDKLTPEMINKSKKLDAFVERRKQIGID</sequence>
<accession>A0A077ZKT2</accession>
<keyword evidence="1" id="KW-0812">Transmembrane</keyword>
<keyword evidence="1" id="KW-1133">Transmembrane helix</keyword>
<reference evidence="2" key="2">
    <citation type="submission" date="2014-03" db="EMBL/GenBank/DDBJ databases">
        <title>The whipworm genome and dual-species transcriptomics of an intimate host-pathogen interaction.</title>
        <authorList>
            <person name="Foth B.J."/>
            <person name="Tsai I.J."/>
            <person name="Reid A.J."/>
            <person name="Bancroft A.J."/>
            <person name="Nichol S."/>
            <person name="Tracey A."/>
            <person name="Holroyd N."/>
            <person name="Cotton J.A."/>
            <person name="Stanley E.J."/>
            <person name="Zarowiecki M."/>
            <person name="Liu J.Z."/>
            <person name="Huckvale T."/>
            <person name="Cooper P.J."/>
            <person name="Grencis R.K."/>
            <person name="Berriman M."/>
        </authorList>
    </citation>
    <scope>NUCLEOTIDE SEQUENCE [LARGE SCALE GENOMIC DNA]</scope>
</reference>
<keyword evidence="1" id="KW-0472">Membrane</keyword>
<gene>
    <name evidence="2" type="ORF">TTRE_0000868001</name>
</gene>
<keyword evidence="3" id="KW-1185">Reference proteome</keyword>
<proteinExistence type="predicted"/>
<reference evidence="2" key="1">
    <citation type="submission" date="2014-01" db="EMBL/GenBank/DDBJ databases">
        <authorList>
            <person name="Aslett M."/>
        </authorList>
    </citation>
    <scope>NUCLEOTIDE SEQUENCE</scope>
</reference>
<feature type="transmembrane region" description="Helical" evidence="1">
    <location>
        <begin position="77"/>
        <end position="96"/>
    </location>
</feature>